<accession>A0A2P4SGP0</accession>
<gene>
    <name evidence="1" type="ORF">CIB84_012996</name>
</gene>
<sequence>MQCSRLFSSI</sequence>
<dbReference type="EMBL" id="PPHD01050540">
    <property type="protein sequence ID" value="POI23256.1"/>
    <property type="molecule type" value="Genomic_DNA"/>
</dbReference>
<organism evidence="1 2">
    <name type="scientific">Bambusicola thoracicus</name>
    <name type="common">Chinese bamboo-partridge</name>
    <name type="synonym">Perdix thoracica</name>
    <dbReference type="NCBI Taxonomy" id="9083"/>
    <lineage>
        <taxon>Eukaryota</taxon>
        <taxon>Metazoa</taxon>
        <taxon>Chordata</taxon>
        <taxon>Craniata</taxon>
        <taxon>Vertebrata</taxon>
        <taxon>Euteleostomi</taxon>
        <taxon>Archelosauria</taxon>
        <taxon>Archosauria</taxon>
        <taxon>Dinosauria</taxon>
        <taxon>Saurischia</taxon>
        <taxon>Theropoda</taxon>
        <taxon>Coelurosauria</taxon>
        <taxon>Aves</taxon>
        <taxon>Neognathae</taxon>
        <taxon>Galloanserae</taxon>
        <taxon>Galliformes</taxon>
        <taxon>Phasianidae</taxon>
        <taxon>Perdicinae</taxon>
        <taxon>Bambusicola</taxon>
    </lineage>
</organism>
<comment type="caution">
    <text evidence="1">The sequence shown here is derived from an EMBL/GenBank/DDBJ whole genome shotgun (WGS) entry which is preliminary data.</text>
</comment>
<reference evidence="1 2" key="1">
    <citation type="submission" date="2018-01" db="EMBL/GenBank/DDBJ databases">
        <title>Comparison of the Chinese Bamboo Partridge and Red Junglefowl genome sequences highlights the importance of demography in genome evolution.</title>
        <authorList>
            <person name="Tiley G.P."/>
            <person name="Kimball R.T."/>
            <person name="Braun E.L."/>
            <person name="Burleigh J.G."/>
        </authorList>
    </citation>
    <scope>NUCLEOTIDE SEQUENCE [LARGE SCALE GENOMIC DNA]</scope>
    <source>
        <strain evidence="1">RTK389</strain>
        <tissue evidence="1">Blood</tissue>
    </source>
</reference>
<evidence type="ECO:0000313" key="1">
    <source>
        <dbReference type="EMBL" id="POI23256.1"/>
    </source>
</evidence>
<protein>
    <submittedName>
        <fullName evidence="1">Uncharacterized protein</fullName>
    </submittedName>
</protein>
<dbReference type="Proteomes" id="UP000237246">
    <property type="component" value="Unassembled WGS sequence"/>
</dbReference>
<proteinExistence type="predicted"/>
<name>A0A2P4SGP0_BAMTH</name>
<keyword evidence="2" id="KW-1185">Reference proteome</keyword>
<evidence type="ECO:0000313" key="2">
    <source>
        <dbReference type="Proteomes" id="UP000237246"/>
    </source>
</evidence>